<dbReference type="InterPro" id="IPR003362">
    <property type="entry name" value="Bact_transf"/>
</dbReference>
<protein>
    <recommendedName>
        <fullName evidence="8">Bacterial sugar transferase domain-containing protein</fullName>
    </recommendedName>
</protein>
<evidence type="ECO:0000259" key="8">
    <source>
        <dbReference type="Pfam" id="PF02397"/>
    </source>
</evidence>
<dbReference type="PANTHER" id="PTHR30576:SF10">
    <property type="entry name" value="SLL5057 PROTEIN"/>
    <property type="match status" value="1"/>
</dbReference>
<dbReference type="Proteomes" id="UP000229740">
    <property type="component" value="Unassembled WGS sequence"/>
</dbReference>
<evidence type="ECO:0000313" key="10">
    <source>
        <dbReference type="Proteomes" id="UP000229740"/>
    </source>
</evidence>
<evidence type="ECO:0000256" key="6">
    <source>
        <dbReference type="ARBA" id="ARBA00023136"/>
    </source>
</evidence>
<evidence type="ECO:0000256" key="1">
    <source>
        <dbReference type="ARBA" id="ARBA00004141"/>
    </source>
</evidence>
<feature type="transmembrane region" description="Helical" evidence="7">
    <location>
        <begin position="115"/>
        <end position="136"/>
    </location>
</feature>
<name>A0A2G6E1S5_9BACT</name>
<dbReference type="Gene3D" id="3.40.50.720">
    <property type="entry name" value="NAD(P)-binding Rossmann-like Domain"/>
    <property type="match status" value="1"/>
</dbReference>
<keyword evidence="5 7" id="KW-1133">Transmembrane helix</keyword>
<dbReference type="GO" id="GO:0016780">
    <property type="term" value="F:phosphotransferase activity, for other substituted phosphate groups"/>
    <property type="evidence" value="ECO:0007669"/>
    <property type="project" value="TreeGrafter"/>
</dbReference>
<feature type="transmembrane region" description="Helical" evidence="7">
    <location>
        <begin position="283"/>
        <end position="307"/>
    </location>
</feature>
<dbReference type="GO" id="GO:0016020">
    <property type="term" value="C:membrane"/>
    <property type="evidence" value="ECO:0007669"/>
    <property type="project" value="UniProtKB-SubCell"/>
</dbReference>
<evidence type="ECO:0000256" key="4">
    <source>
        <dbReference type="ARBA" id="ARBA00022692"/>
    </source>
</evidence>
<sequence>MIRERINLILKLYSIFDLTVVLLAFPLAYVLRSRFSDLFGIPALMPLREYVPLLSFIAPIWMGLLFVNRAYSSQRGQNFLPLLWTLVKTNLEGVCFLSLLFFILKLHMFNRSLVFLYVIVCTALMIVQKIAVVKWLEYIRKQGKNLKRVLIVGTDPRVQTVIKRIEQHPETGFVITGLLSEHQDELYRKAYGYNVIGEFQHLSRVLHEEIIDEVICVLPIFSLHKIRPALEICEQMGISCRIVLDTESCTSNFKMSVHNILDLPLISFSYREKQFLSLGIKRMLDIVVSACCLLLLLPVLALIAGLIRQQSPGRALFRQLRSGLNGRRFVMYKFRTMVDNAEALREQLLDENEASGPIFKMRHDPRITKLGGFLRRTSLDEIPQFWNVLKGEMSLVGPRPLPLIESERIIGRERRRLSMKPGITGMWQCNGRSDADYDCLIAMDLEYVDNWSLGLDLKLLLKTIPVVIRCLGAI</sequence>
<dbReference type="EMBL" id="PDPS01000039">
    <property type="protein sequence ID" value="PID56049.1"/>
    <property type="molecule type" value="Genomic_DNA"/>
</dbReference>
<dbReference type="Pfam" id="PF02397">
    <property type="entry name" value="Bac_transf"/>
    <property type="match status" value="1"/>
</dbReference>
<keyword evidence="4 7" id="KW-0812">Transmembrane</keyword>
<feature type="transmembrane region" description="Helical" evidence="7">
    <location>
        <begin position="79"/>
        <end position="103"/>
    </location>
</feature>
<comment type="subcellular location">
    <subcellularLocation>
        <location evidence="1">Membrane</location>
        <topology evidence="1">Multi-pass membrane protein</topology>
    </subcellularLocation>
</comment>
<dbReference type="PANTHER" id="PTHR30576">
    <property type="entry name" value="COLANIC BIOSYNTHESIS UDP-GLUCOSE LIPID CARRIER TRANSFERASE"/>
    <property type="match status" value="1"/>
</dbReference>
<dbReference type="InterPro" id="IPR017475">
    <property type="entry name" value="EPS_sugar_tfrase"/>
</dbReference>
<feature type="transmembrane region" description="Helical" evidence="7">
    <location>
        <begin position="50"/>
        <end position="67"/>
    </location>
</feature>
<accession>A0A2G6E1S5</accession>
<comment type="caution">
    <text evidence="9">The sequence shown here is derived from an EMBL/GenBank/DDBJ whole genome shotgun (WGS) entry which is preliminary data.</text>
</comment>
<proteinExistence type="inferred from homology"/>
<feature type="transmembrane region" description="Helical" evidence="7">
    <location>
        <begin position="12"/>
        <end position="30"/>
    </location>
</feature>
<reference evidence="9 10" key="1">
    <citation type="submission" date="2017-10" db="EMBL/GenBank/DDBJ databases">
        <title>Novel microbial diversity and functional potential in the marine mammal oral microbiome.</title>
        <authorList>
            <person name="Dudek N.K."/>
            <person name="Sun C.L."/>
            <person name="Burstein D."/>
            <person name="Kantor R.S."/>
            <person name="Aliaga Goltsman D.S."/>
            <person name="Bik E.M."/>
            <person name="Thomas B.C."/>
            <person name="Banfield J.F."/>
            <person name="Relman D.A."/>
        </authorList>
    </citation>
    <scope>NUCLEOTIDE SEQUENCE [LARGE SCALE GENOMIC DNA]</scope>
    <source>
        <strain evidence="9">DOLZORAL124_49_17</strain>
    </source>
</reference>
<evidence type="ECO:0000256" key="5">
    <source>
        <dbReference type="ARBA" id="ARBA00022989"/>
    </source>
</evidence>
<evidence type="ECO:0000256" key="3">
    <source>
        <dbReference type="ARBA" id="ARBA00022679"/>
    </source>
</evidence>
<comment type="similarity">
    <text evidence="2">Belongs to the bacterial sugar transferase family.</text>
</comment>
<evidence type="ECO:0000256" key="7">
    <source>
        <dbReference type="SAM" id="Phobius"/>
    </source>
</evidence>
<gene>
    <name evidence="9" type="ORF">CSB45_13190</name>
</gene>
<feature type="domain" description="Bacterial sugar transferase" evidence="8">
    <location>
        <begin position="281"/>
        <end position="468"/>
    </location>
</feature>
<keyword evidence="3" id="KW-0808">Transferase</keyword>
<evidence type="ECO:0000313" key="9">
    <source>
        <dbReference type="EMBL" id="PID56049.1"/>
    </source>
</evidence>
<keyword evidence="6 7" id="KW-0472">Membrane</keyword>
<organism evidence="9 10">
    <name type="scientific">candidate division KSB3 bacterium</name>
    <dbReference type="NCBI Taxonomy" id="2044937"/>
    <lineage>
        <taxon>Bacteria</taxon>
        <taxon>candidate division KSB3</taxon>
    </lineage>
</organism>
<dbReference type="AlphaFoldDB" id="A0A2G6E1S5"/>
<evidence type="ECO:0000256" key="2">
    <source>
        <dbReference type="ARBA" id="ARBA00006464"/>
    </source>
</evidence>
<dbReference type="NCBIfam" id="TIGR03025">
    <property type="entry name" value="EPS_sugtrans"/>
    <property type="match status" value="1"/>
</dbReference>
<dbReference type="Pfam" id="PF13727">
    <property type="entry name" value="CoA_binding_3"/>
    <property type="match status" value="1"/>
</dbReference>